<comment type="catalytic activity">
    <reaction evidence="1 8">
        <text>Hydrolysis of terminal non-reducing beta-D-galactose residues in beta-D-galactosides.</text>
        <dbReference type="EC" id="3.2.1.23"/>
    </reaction>
</comment>
<dbReference type="PIRSF" id="PIRSF001084">
    <property type="entry name" value="B-galactosidase"/>
    <property type="match status" value="1"/>
</dbReference>
<evidence type="ECO:0000256" key="2">
    <source>
        <dbReference type="ARBA" id="ARBA00005940"/>
    </source>
</evidence>
<dbReference type="GO" id="GO:0004565">
    <property type="term" value="F:beta-galactosidase activity"/>
    <property type="evidence" value="ECO:0007669"/>
    <property type="project" value="UniProtKB-EC"/>
</dbReference>
<dbReference type="InterPro" id="IPR017853">
    <property type="entry name" value="GH"/>
</dbReference>
<dbReference type="Gene3D" id="3.40.50.880">
    <property type="match status" value="1"/>
</dbReference>
<dbReference type="PANTHER" id="PTHR36447">
    <property type="entry name" value="BETA-GALACTOSIDASE GANA"/>
    <property type="match status" value="1"/>
</dbReference>
<evidence type="ECO:0000256" key="7">
    <source>
        <dbReference type="ARBA" id="ARBA00023295"/>
    </source>
</evidence>
<dbReference type="GO" id="GO:0005975">
    <property type="term" value="P:carbohydrate metabolic process"/>
    <property type="evidence" value="ECO:0007669"/>
    <property type="project" value="InterPro"/>
</dbReference>
<feature type="binding site" evidence="11">
    <location>
        <position position="107"/>
    </location>
    <ligand>
        <name>Zn(2+)</name>
        <dbReference type="ChEBI" id="CHEBI:29105"/>
    </ligand>
</feature>
<feature type="domain" description="Glycoside hydrolase family 42 N-terminal" evidence="12">
    <location>
        <begin position="6"/>
        <end position="378"/>
    </location>
</feature>
<dbReference type="Pfam" id="PF08532">
    <property type="entry name" value="Glyco_hydro_42M"/>
    <property type="match status" value="1"/>
</dbReference>
<feature type="binding site" evidence="10">
    <location>
        <position position="141"/>
    </location>
    <ligand>
        <name>substrate</name>
    </ligand>
</feature>
<dbReference type="Gene3D" id="2.60.40.1180">
    <property type="entry name" value="Golgi alpha-mannosidase II"/>
    <property type="match status" value="1"/>
</dbReference>
<dbReference type="EMBL" id="CP034437">
    <property type="protein sequence ID" value="AZN39823.1"/>
    <property type="molecule type" value="Genomic_DNA"/>
</dbReference>
<evidence type="ECO:0000256" key="4">
    <source>
        <dbReference type="ARBA" id="ARBA00022723"/>
    </source>
</evidence>
<dbReference type="InterPro" id="IPR003476">
    <property type="entry name" value="Glyco_hydro_42"/>
</dbReference>
<sequence>MLFGVCYYPEHWPEERWGTDARMMKEAGMNVVRIGEFAWSKLEPREGEYDFSWLDRIIDLMTEHGIRVILGTPTATPPKWLMDKHPEIYMRDKFGHVRGFGNRRHYCYNSASYYPYITTIVEKLASRYASHPGVMAWQIDNEFGCNETTRCYCDACKLAFQVWLQGKYGDIDAMNERWGTVFWSQIYNEWLEVVLPANTPFPLHNPGLELDYRRFASDSVVKFQKLQIDLIKQYAPHQAVTHNMMGAFNEVDDFELSKELDIASWDNYPNLMFTRDVNPAIAAMQHDMTRGLKGRNFWVMEHQSGQPGGNIMFPTPRPGELRRWTYQSIAHGADGILYFRWRGCLFGAEQFWHAILQHDGKEGRKYNETKQVGEELKRVASLLEGSANASRAAMVRSFDNEWAFEIQPHIMNYSYMDHFTSYYQYFYDHGIGMDIISPNDDFTNYRLLVLSNFIMATDDMVERLYAFVEGGGSLVLDYRAGAKDWDNRMEPLTLPGKFADLLGITVEEYGVMYKDDTRRIKVEGHDEDYRGGKWFDVIVPRGAESMAVFDEDYYAGSPAVTKHVYGKGTAYYIGTELDSALRDLIFNEISICSKVAAHRGSGIRVPHGVELVSRVKVDKTLWFVINHTVKAADILLDGVYEDGLSGRKLAKGISVLEGNGVWMLLEIEAPSE</sequence>
<evidence type="ECO:0000256" key="8">
    <source>
        <dbReference type="PIRNR" id="PIRNR001084"/>
    </source>
</evidence>
<feature type="binding site" evidence="11">
    <location>
        <position position="153"/>
    </location>
    <ligand>
        <name>Zn(2+)</name>
        <dbReference type="ChEBI" id="CHEBI:29105"/>
    </ligand>
</feature>
<evidence type="ECO:0000256" key="3">
    <source>
        <dbReference type="ARBA" id="ARBA00012756"/>
    </source>
</evidence>
<dbReference type="InterPro" id="IPR029062">
    <property type="entry name" value="Class_I_gatase-like"/>
</dbReference>
<feature type="domain" description="Beta-galactosidase trimerisation" evidence="13">
    <location>
        <begin position="391"/>
        <end position="589"/>
    </location>
</feature>
<proteinExistence type="inferred from homology"/>
<evidence type="ECO:0000256" key="10">
    <source>
        <dbReference type="PIRSR" id="PIRSR001084-2"/>
    </source>
</evidence>
<evidence type="ECO:0000259" key="13">
    <source>
        <dbReference type="Pfam" id="PF08532"/>
    </source>
</evidence>
<evidence type="ECO:0000256" key="11">
    <source>
        <dbReference type="PIRSR" id="PIRSR001084-3"/>
    </source>
</evidence>
<feature type="active site" description="Proton donor" evidence="9">
    <location>
        <position position="142"/>
    </location>
</feature>
<reference evidence="15" key="1">
    <citation type="submission" date="2018-12" db="EMBL/GenBank/DDBJ databases">
        <title>Genome sequence of Peanibacillus sp.</title>
        <authorList>
            <person name="Subramani G."/>
            <person name="Srinivasan S."/>
            <person name="Kim M.K."/>
        </authorList>
    </citation>
    <scope>NUCLEOTIDE SEQUENCE [LARGE SCALE GENOMIC DNA]</scope>
    <source>
        <strain evidence="15">18JY67-1</strain>
    </source>
</reference>
<dbReference type="Proteomes" id="UP000272528">
    <property type="component" value="Chromosome"/>
</dbReference>
<dbReference type="CDD" id="cd03143">
    <property type="entry name" value="A4_beta-galactosidase_middle_domain"/>
    <property type="match status" value="1"/>
</dbReference>
<evidence type="ECO:0000256" key="5">
    <source>
        <dbReference type="ARBA" id="ARBA00022801"/>
    </source>
</evidence>
<feature type="binding site" evidence="11">
    <location>
        <position position="156"/>
    </location>
    <ligand>
        <name>Zn(2+)</name>
        <dbReference type="ChEBI" id="CHEBI:29105"/>
    </ligand>
</feature>
<keyword evidence="5 8" id="KW-0378">Hydrolase</keyword>
<dbReference type="InterPro" id="IPR013529">
    <property type="entry name" value="Glyco_hydro_42_N"/>
</dbReference>
<feature type="binding site" evidence="11">
    <location>
        <position position="151"/>
    </location>
    <ligand>
        <name>Zn(2+)</name>
        <dbReference type="ChEBI" id="CHEBI:29105"/>
    </ligand>
</feature>
<evidence type="ECO:0000256" key="6">
    <source>
        <dbReference type="ARBA" id="ARBA00022833"/>
    </source>
</evidence>
<comment type="similarity">
    <text evidence="2 8">Belongs to the glycosyl hydrolase 42 family.</text>
</comment>
<dbReference type="OrthoDB" id="9800974at2"/>
<dbReference type="SUPFAM" id="SSF51445">
    <property type="entry name" value="(Trans)glycosidases"/>
    <property type="match status" value="1"/>
</dbReference>
<protein>
    <recommendedName>
        <fullName evidence="3 8">Beta-galactosidase</fullName>
        <shortName evidence="8">Beta-gal</shortName>
        <ecNumber evidence="3 8">3.2.1.23</ecNumber>
    </recommendedName>
</protein>
<dbReference type="PANTHER" id="PTHR36447:SF2">
    <property type="entry name" value="BETA-GALACTOSIDASE YESZ"/>
    <property type="match status" value="1"/>
</dbReference>
<evidence type="ECO:0000313" key="15">
    <source>
        <dbReference type="Proteomes" id="UP000272528"/>
    </source>
</evidence>
<dbReference type="GO" id="GO:0009341">
    <property type="term" value="C:beta-galactosidase complex"/>
    <property type="evidence" value="ECO:0007669"/>
    <property type="project" value="InterPro"/>
</dbReference>
<evidence type="ECO:0000313" key="14">
    <source>
        <dbReference type="EMBL" id="AZN39823.1"/>
    </source>
</evidence>
<name>A0A3Q8X6A1_9BACL</name>
<evidence type="ECO:0000259" key="12">
    <source>
        <dbReference type="Pfam" id="PF02449"/>
    </source>
</evidence>
<dbReference type="InterPro" id="IPR013738">
    <property type="entry name" value="Beta_galactosidase_Trimer"/>
</dbReference>
<accession>A0A3Q8X6A1</accession>
<organism evidence="14 15">
    <name type="scientific">Paenibacillus albus</name>
    <dbReference type="NCBI Taxonomy" id="2495582"/>
    <lineage>
        <taxon>Bacteria</taxon>
        <taxon>Bacillati</taxon>
        <taxon>Bacillota</taxon>
        <taxon>Bacilli</taxon>
        <taxon>Bacillales</taxon>
        <taxon>Paenibacillaceae</taxon>
        <taxon>Paenibacillus</taxon>
    </lineage>
</organism>
<dbReference type="Pfam" id="PF02449">
    <property type="entry name" value="Glyco_hydro_42"/>
    <property type="match status" value="1"/>
</dbReference>
<keyword evidence="6 11" id="KW-0862">Zinc</keyword>
<keyword evidence="4 11" id="KW-0479">Metal-binding</keyword>
<keyword evidence="15" id="KW-1185">Reference proteome</keyword>
<gene>
    <name evidence="14" type="ORF">EJC50_09315</name>
</gene>
<dbReference type="KEGG" id="palb:EJC50_09315"/>
<dbReference type="AlphaFoldDB" id="A0A3Q8X6A1"/>
<evidence type="ECO:0000256" key="9">
    <source>
        <dbReference type="PIRSR" id="PIRSR001084-1"/>
    </source>
</evidence>
<dbReference type="SUPFAM" id="SSF52317">
    <property type="entry name" value="Class I glutamine amidotransferase-like"/>
    <property type="match status" value="1"/>
</dbReference>
<evidence type="ECO:0000256" key="1">
    <source>
        <dbReference type="ARBA" id="ARBA00001412"/>
    </source>
</evidence>
<feature type="binding site" evidence="10">
    <location>
        <position position="103"/>
    </location>
    <ligand>
        <name>substrate</name>
    </ligand>
</feature>
<dbReference type="InterPro" id="IPR013780">
    <property type="entry name" value="Glyco_hydro_b"/>
</dbReference>
<dbReference type="EC" id="3.2.1.23" evidence="3 8"/>
<feature type="active site" description="Nucleophile" evidence="9">
    <location>
        <position position="301"/>
    </location>
</feature>
<keyword evidence="7 8" id="KW-0326">Glycosidase</keyword>
<dbReference type="GO" id="GO:0046872">
    <property type="term" value="F:metal ion binding"/>
    <property type="evidence" value="ECO:0007669"/>
    <property type="project" value="UniProtKB-KW"/>
</dbReference>
<dbReference type="Gene3D" id="3.20.20.80">
    <property type="entry name" value="Glycosidases"/>
    <property type="match status" value="1"/>
</dbReference>
<dbReference type="RefSeq" id="WP_126014784.1">
    <property type="nucleotide sequence ID" value="NZ_CP034437.1"/>
</dbReference>